<name>A0AAE0W9N7_9BIVA</name>
<comment type="caution">
    <text evidence="1">The sequence shown here is derived from an EMBL/GenBank/DDBJ whole genome shotgun (WGS) entry which is preliminary data.</text>
</comment>
<organism evidence="1 2">
    <name type="scientific">Potamilus streckersoni</name>
    <dbReference type="NCBI Taxonomy" id="2493646"/>
    <lineage>
        <taxon>Eukaryota</taxon>
        <taxon>Metazoa</taxon>
        <taxon>Spiralia</taxon>
        <taxon>Lophotrochozoa</taxon>
        <taxon>Mollusca</taxon>
        <taxon>Bivalvia</taxon>
        <taxon>Autobranchia</taxon>
        <taxon>Heteroconchia</taxon>
        <taxon>Palaeoheterodonta</taxon>
        <taxon>Unionida</taxon>
        <taxon>Unionoidea</taxon>
        <taxon>Unionidae</taxon>
        <taxon>Ambleminae</taxon>
        <taxon>Lampsilini</taxon>
        <taxon>Potamilus</taxon>
    </lineage>
</organism>
<reference evidence="1" key="2">
    <citation type="journal article" date="2021" name="Genome Biol. Evol.">
        <title>Developing a high-quality reference genome for a parasitic bivalve with doubly uniparental inheritance (Bivalvia: Unionida).</title>
        <authorList>
            <person name="Smith C.H."/>
        </authorList>
    </citation>
    <scope>NUCLEOTIDE SEQUENCE</scope>
    <source>
        <strain evidence="1">CHS0354</strain>
        <tissue evidence="1">Mantle</tissue>
    </source>
</reference>
<dbReference type="AlphaFoldDB" id="A0AAE0W9N7"/>
<accession>A0AAE0W9N7</accession>
<proteinExistence type="predicted"/>
<evidence type="ECO:0000313" key="1">
    <source>
        <dbReference type="EMBL" id="KAK3606586.1"/>
    </source>
</evidence>
<evidence type="ECO:0000313" key="2">
    <source>
        <dbReference type="Proteomes" id="UP001195483"/>
    </source>
</evidence>
<reference evidence="1" key="3">
    <citation type="submission" date="2023-05" db="EMBL/GenBank/DDBJ databases">
        <authorList>
            <person name="Smith C.H."/>
        </authorList>
    </citation>
    <scope>NUCLEOTIDE SEQUENCE</scope>
    <source>
        <strain evidence="1">CHS0354</strain>
        <tissue evidence="1">Mantle</tissue>
    </source>
</reference>
<protein>
    <submittedName>
        <fullName evidence="1">Uncharacterized protein</fullName>
    </submittedName>
</protein>
<reference evidence="1" key="1">
    <citation type="journal article" date="2021" name="Genome Biol. Evol.">
        <title>A High-Quality Reference Genome for a Parasitic Bivalve with Doubly Uniparental Inheritance (Bivalvia: Unionida).</title>
        <authorList>
            <person name="Smith C.H."/>
        </authorList>
    </citation>
    <scope>NUCLEOTIDE SEQUENCE</scope>
    <source>
        <strain evidence="1">CHS0354</strain>
    </source>
</reference>
<dbReference type="EMBL" id="JAEAOA010000771">
    <property type="protein sequence ID" value="KAK3606586.1"/>
    <property type="molecule type" value="Genomic_DNA"/>
</dbReference>
<dbReference type="Proteomes" id="UP001195483">
    <property type="component" value="Unassembled WGS sequence"/>
</dbReference>
<gene>
    <name evidence="1" type="ORF">CHS0354_012797</name>
</gene>
<sequence length="101" mass="10736">MVIRADRSSCGADLLGLELAVAVELTIFVRVDEVPAKELTMEVDHDDCGVGHSDCETDHGALDGRPAAERSVTDQVTDDRVLQTKVVGDNCLSDLGINGGR</sequence>
<keyword evidence="2" id="KW-1185">Reference proteome</keyword>